<feature type="transmembrane region" description="Helical" evidence="2">
    <location>
        <begin position="12"/>
        <end position="30"/>
    </location>
</feature>
<accession>A0A5P1E612</accession>
<proteinExistence type="predicted"/>
<protein>
    <submittedName>
        <fullName evidence="3">Uncharacterized protein</fullName>
    </submittedName>
</protein>
<evidence type="ECO:0000313" key="3">
    <source>
        <dbReference type="EMBL" id="ONK57899.1"/>
    </source>
</evidence>
<organism evidence="3 4">
    <name type="scientific">Asparagus officinalis</name>
    <name type="common">Garden asparagus</name>
    <dbReference type="NCBI Taxonomy" id="4686"/>
    <lineage>
        <taxon>Eukaryota</taxon>
        <taxon>Viridiplantae</taxon>
        <taxon>Streptophyta</taxon>
        <taxon>Embryophyta</taxon>
        <taxon>Tracheophyta</taxon>
        <taxon>Spermatophyta</taxon>
        <taxon>Magnoliopsida</taxon>
        <taxon>Liliopsida</taxon>
        <taxon>Asparagales</taxon>
        <taxon>Asparagaceae</taxon>
        <taxon>Asparagoideae</taxon>
        <taxon>Asparagus</taxon>
    </lineage>
</organism>
<keyword evidence="2" id="KW-0812">Transmembrane</keyword>
<feature type="compositionally biased region" description="Basic and acidic residues" evidence="1">
    <location>
        <begin position="80"/>
        <end position="112"/>
    </location>
</feature>
<evidence type="ECO:0000256" key="1">
    <source>
        <dbReference type="SAM" id="MobiDB-lite"/>
    </source>
</evidence>
<feature type="compositionally biased region" description="Polar residues" evidence="1">
    <location>
        <begin position="58"/>
        <end position="67"/>
    </location>
</feature>
<feature type="region of interest" description="Disordered" evidence="1">
    <location>
        <begin position="32"/>
        <end position="112"/>
    </location>
</feature>
<dbReference type="EMBL" id="CM007389">
    <property type="protein sequence ID" value="ONK57899.1"/>
    <property type="molecule type" value="Genomic_DNA"/>
</dbReference>
<keyword evidence="4" id="KW-1185">Reference proteome</keyword>
<keyword evidence="2" id="KW-0472">Membrane</keyword>
<sequence>MHDGNSAHKGYTYILFVVRWVGRVGVRLGRRRRRGRTRGRNGERRRERRKRELRVRRSPSTGASPNRWSAGRESAVMAKPFERDSRRELERMGRERERERSGEGDSRRELRREMRLGVRSPTCRGASGGVGRELRNVSSHALSWRAGRREIGWSAIWGSQIWRGS</sequence>
<dbReference type="Gramene" id="ONK57899">
    <property type="protein sequence ID" value="ONK57899"/>
    <property type="gene ID" value="A4U43_C09F5400"/>
</dbReference>
<reference evidence="4" key="1">
    <citation type="journal article" date="2017" name="Nat. Commun.">
        <title>The asparagus genome sheds light on the origin and evolution of a young Y chromosome.</title>
        <authorList>
            <person name="Harkess A."/>
            <person name="Zhou J."/>
            <person name="Xu C."/>
            <person name="Bowers J.E."/>
            <person name="Van der Hulst R."/>
            <person name="Ayyampalayam S."/>
            <person name="Mercati F."/>
            <person name="Riccardi P."/>
            <person name="McKain M.R."/>
            <person name="Kakrana A."/>
            <person name="Tang H."/>
            <person name="Ray J."/>
            <person name="Groenendijk J."/>
            <person name="Arikit S."/>
            <person name="Mathioni S.M."/>
            <person name="Nakano M."/>
            <person name="Shan H."/>
            <person name="Telgmann-Rauber A."/>
            <person name="Kanno A."/>
            <person name="Yue Z."/>
            <person name="Chen H."/>
            <person name="Li W."/>
            <person name="Chen Y."/>
            <person name="Xu X."/>
            <person name="Zhang Y."/>
            <person name="Luo S."/>
            <person name="Chen H."/>
            <person name="Gao J."/>
            <person name="Mao Z."/>
            <person name="Pires J.C."/>
            <person name="Luo M."/>
            <person name="Kudrna D."/>
            <person name="Wing R.A."/>
            <person name="Meyers B.C."/>
            <person name="Yi K."/>
            <person name="Kong H."/>
            <person name="Lavrijsen P."/>
            <person name="Sunseri F."/>
            <person name="Falavigna A."/>
            <person name="Ye Y."/>
            <person name="Leebens-Mack J.H."/>
            <person name="Chen G."/>
        </authorList>
    </citation>
    <scope>NUCLEOTIDE SEQUENCE [LARGE SCALE GENOMIC DNA]</scope>
    <source>
        <strain evidence="4">cv. DH0086</strain>
    </source>
</reference>
<dbReference type="AlphaFoldDB" id="A0A5P1E612"/>
<evidence type="ECO:0000256" key="2">
    <source>
        <dbReference type="SAM" id="Phobius"/>
    </source>
</evidence>
<keyword evidence="2" id="KW-1133">Transmembrane helix</keyword>
<feature type="compositionally biased region" description="Basic residues" evidence="1">
    <location>
        <begin position="46"/>
        <end position="57"/>
    </location>
</feature>
<gene>
    <name evidence="3" type="ORF">A4U43_C09F5400</name>
</gene>
<dbReference type="Proteomes" id="UP000243459">
    <property type="component" value="Chromosome 9"/>
</dbReference>
<name>A0A5P1E612_ASPOF</name>
<evidence type="ECO:0000313" key="4">
    <source>
        <dbReference type="Proteomes" id="UP000243459"/>
    </source>
</evidence>